<evidence type="ECO:0000256" key="7">
    <source>
        <dbReference type="ARBA" id="ARBA00025067"/>
    </source>
</evidence>
<dbReference type="SUPFAM" id="SSF53597">
    <property type="entry name" value="Dihydrofolate reductase-like"/>
    <property type="match status" value="1"/>
</dbReference>
<dbReference type="GO" id="GO:0046655">
    <property type="term" value="P:folic acid metabolic process"/>
    <property type="evidence" value="ECO:0007669"/>
    <property type="project" value="TreeGrafter"/>
</dbReference>
<dbReference type="PANTHER" id="PTHR48069:SF3">
    <property type="entry name" value="DIHYDROFOLATE REDUCTASE"/>
    <property type="match status" value="1"/>
</dbReference>
<dbReference type="GO" id="GO:0070401">
    <property type="term" value="F:NADP+ binding"/>
    <property type="evidence" value="ECO:0007669"/>
    <property type="project" value="UniProtKB-ARBA"/>
</dbReference>
<feature type="domain" description="DHFR" evidence="10">
    <location>
        <begin position="8"/>
        <end position="174"/>
    </location>
</feature>
<dbReference type="EMBL" id="JABBNT010000001">
    <property type="protein sequence ID" value="NMM43519.1"/>
    <property type="molecule type" value="Genomic_DNA"/>
</dbReference>
<dbReference type="Proteomes" id="UP000539372">
    <property type="component" value="Unassembled WGS sequence"/>
</dbReference>
<dbReference type="PRINTS" id="PR00070">
    <property type="entry name" value="DHFR"/>
</dbReference>
<dbReference type="AlphaFoldDB" id="A0A7Y0DXN7"/>
<dbReference type="Gene3D" id="3.40.430.10">
    <property type="entry name" value="Dihydrofolate Reductase, subunit A"/>
    <property type="match status" value="1"/>
</dbReference>
<dbReference type="InterPro" id="IPR001796">
    <property type="entry name" value="DHFR_dom"/>
</dbReference>
<dbReference type="RefSeq" id="WP_169623791.1">
    <property type="nucleotide sequence ID" value="NZ_JABBNT010000001.1"/>
</dbReference>
<evidence type="ECO:0000256" key="3">
    <source>
        <dbReference type="ARBA" id="ARBA00012856"/>
    </source>
</evidence>
<dbReference type="GO" id="GO:0006730">
    <property type="term" value="P:one-carbon metabolic process"/>
    <property type="evidence" value="ECO:0007669"/>
    <property type="project" value="UniProtKB-KW"/>
</dbReference>
<dbReference type="GO" id="GO:0005829">
    <property type="term" value="C:cytosol"/>
    <property type="evidence" value="ECO:0007669"/>
    <property type="project" value="TreeGrafter"/>
</dbReference>
<sequence>MTNTDSISLALVVAVASNGAIGIEGGLPWRLPGDLAFFKRVTLGKPVVMGRKTWESLPRKPLPGRPNLVVTRAEGYTAAGAEVFDSLDAALKRGEDLARAAGVDEVSVIGGADIYRQALEKADRLYLTEVDAEPVADTFFPDFDRSAWREEWREPGPRRADDTGPDYSFLLLTRPKP</sequence>
<keyword evidence="12" id="KW-1185">Reference proteome</keyword>
<evidence type="ECO:0000256" key="5">
    <source>
        <dbReference type="ARBA" id="ARBA00022857"/>
    </source>
</evidence>
<dbReference type="InterPro" id="IPR017925">
    <property type="entry name" value="DHFR_CS"/>
</dbReference>
<dbReference type="UniPathway" id="UPA00077">
    <property type="reaction ID" value="UER00158"/>
</dbReference>
<comment type="catalytic activity">
    <reaction evidence="8">
        <text>(6S)-5,6,7,8-tetrahydrofolate + NADP(+) = 7,8-dihydrofolate + NADPH + H(+)</text>
        <dbReference type="Rhea" id="RHEA:15009"/>
        <dbReference type="ChEBI" id="CHEBI:15378"/>
        <dbReference type="ChEBI" id="CHEBI:57451"/>
        <dbReference type="ChEBI" id="CHEBI:57453"/>
        <dbReference type="ChEBI" id="CHEBI:57783"/>
        <dbReference type="ChEBI" id="CHEBI:58349"/>
        <dbReference type="EC" id="1.5.1.3"/>
    </reaction>
</comment>
<evidence type="ECO:0000256" key="9">
    <source>
        <dbReference type="RuleBase" id="RU004474"/>
    </source>
</evidence>
<reference evidence="11 12" key="1">
    <citation type="submission" date="2020-04" db="EMBL/GenBank/DDBJ databases">
        <title>Rhodospirillaceae bacterium KN72 isolated from deep sea.</title>
        <authorList>
            <person name="Zhang D.-C."/>
        </authorList>
    </citation>
    <scope>NUCLEOTIDE SEQUENCE [LARGE SCALE GENOMIC DNA]</scope>
    <source>
        <strain evidence="11 12">KN72</strain>
    </source>
</reference>
<evidence type="ECO:0000256" key="4">
    <source>
        <dbReference type="ARBA" id="ARBA00022563"/>
    </source>
</evidence>
<dbReference type="Pfam" id="PF00186">
    <property type="entry name" value="DHFR_1"/>
    <property type="match status" value="1"/>
</dbReference>
<dbReference type="InterPro" id="IPR012259">
    <property type="entry name" value="DHFR"/>
</dbReference>
<evidence type="ECO:0000313" key="12">
    <source>
        <dbReference type="Proteomes" id="UP000539372"/>
    </source>
</evidence>
<dbReference type="InterPro" id="IPR024072">
    <property type="entry name" value="DHFR-like_dom_sf"/>
</dbReference>
<comment type="caution">
    <text evidence="11">The sequence shown here is derived from an EMBL/GenBank/DDBJ whole genome shotgun (WGS) entry which is preliminary data.</text>
</comment>
<protein>
    <recommendedName>
        <fullName evidence="3 8">Dihydrofolate reductase</fullName>
        <ecNumber evidence="3 8">1.5.1.3</ecNumber>
    </recommendedName>
</protein>
<dbReference type="FunFam" id="3.40.430.10:FF:000001">
    <property type="entry name" value="Dihydrofolate reductase"/>
    <property type="match status" value="1"/>
</dbReference>
<keyword evidence="6 8" id="KW-0560">Oxidoreductase</keyword>
<evidence type="ECO:0000256" key="2">
    <source>
        <dbReference type="ARBA" id="ARBA00009539"/>
    </source>
</evidence>
<dbReference type="GO" id="GO:0004146">
    <property type="term" value="F:dihydrofolate reductase activity"/>
    <property type="evidence" value="ECO:0007669"/>
    <property type="project" value="UniProtKB-EC"/>
</dbReference>
<dbReference type="EC" id="1.5.1.3" evidence="3 8"/>
<dbReference type="PANTHER" id="PTHR48069">
    <property type="entry name" value="DIHYDROFOLATE REDUCTASE"/>
    <property type="match status" value="1"/>
</dbReference>
<dbReference type="GO" id="GO:0046452">
    <property type="term" value="P:dihydrofolate metabolic process"/>
    <property type="evidence" value="ECO:0007669"/>
    <property type="project" value="TreeGrafter"/>
</dbReference>
<keyword evidence="5 8" id="KW-0521">NADP</keyword>
<comment type="similarity">
    <text evidence="2 8 9">Belongs to the dihydrofolate reductase family.</text>
</comment>
<dbReference type="GO" id="GO:0046654">
    <property type="term" value="P:tetrahydrofolate biosynthetic process"/>
    <property type="evidence" value="ECO:0007669"/>
    <property type="project" value="UniProtKB-UniPathway"/>
</dbReference>
<dbReference type="PROSITE" id="PS51330">
    <property type="entry name" value="DHFR_2"/>
    <property type="match status" value="1"/>
</dbReference>
<dbReference type="PROSITE" id="PS00075">
    <property type="entry name" value="DHFR_1"/>
    <property type="match status" value="1"/>
</dbReference>
<dbReference type="PIRSF" id="PIRSF000194">
    <property type="entry name" value="DHFR"/>
    <property type="match status" value="1"/>
</dbReference>
<evidence type="ECO:0000313" key="11">
    <source>
        <dbReference type="EMBL" id="NMM43519.1"/>
    </source>
</evidence>
<comment type="pathway">
    <text evidence="1 8">Cofactor biosynthesis; tetrahydrofolate biosynthesis; 5,6,7,8-tetrahydrofolate from 7,8-dihydrofolate: step 1/1.</text>
</comment>
<evidence type="ECO:0000259" key="10">
    <source>
        <dbReference type="PROSITE" id="PS51330"/>
    </source>
</evidence>
<comment type="function">
    <text evidence="7 8">Key enzyme in folate metabolism. Catalyzes an essential reaction for de novo glycine and purine synthesis, and for DNA precursor synthesis.</text>
</comment>
<organism evidence="11 12">
    <name type="scientific">Pacificispira spongiicola</name>
    <dbReference type="NCBI Taxonomy" id="2729598"/>
    <lineage>
        <taxon>Bacteria</taxon>
        <taxon>Pseudomonadati</taxon>
        <taxon>Pseudomonadota</taxon>
        <taxon>Alphaproteobacteria</taxon>
        <taxon>Rhodospirillales</taxon>
        <taxon>Rhodospirillaceae</taxon>
        <taxon>Pacificispira</taxon>
    </lineage>
</organism>
<keyword evidence="4 8" id="KW-0554">One-carbon metabolism</keyword>
<name>A0A7Y0DXN7_9PROT</name>
<evidence type="ECO:0000256" key="8">
    <source>
        <dbReference type="PIRNR" id="PIRNR000194"/>
    </source>
</evidence>
<evidence type="ECO:0000256" key="1">
    <source>
        <dbReference type="ARBA" id="ARBA00004903"/>
    </source>
</evidence>
<accession>A0A7Y0DXN7</accession>
<evidence type="ECO:0000256" key="6">
    <source>
        <dbReference type="ARBA" id="ARBA00023002"/>
    </source>
</evidence>
<proteinExistence type="inferred from homology"/>
<gene>
    <name evidence="11" type="ORF">HH303_03450</name>
</gene>
<dbReference type="CDD" id="cd00209">
    <property type="entry name" value="DHFR"/>
    <property type="match status" value="1"/>
</dbReference>